<protein>
    <submittedName>
        <fullName evidence="3">Cobalamin-binding protein</fullName>
    </submittedName>
</protein>
<dbReference type="PANTHER" id="PTHR42860:SF2">
    <property type="entry name" value="BLL4160 PROTEIN"/>
    <property type="match status" value="1"/>
</dbReference>
<dbReference type="PANTHER" id="PTHR42860">
    <property type="entry name" value="VITAMIN B12-BINDING PROTEIN"/>
    <property type="match status" value="1"/>
</dbReference>
<dbReference type="RefSeq" id="WP_123210286.1">
    <property type="nucleotide sequence ID" value="NZ_RJVO01000001.1"/>
</dbReference>
<dbReference type="InterPro" id="IPR002491">
    <property type="entry name" value="ABC_transptr_periplasmic_BD"/>
</dbReference>
<sequence>MRIVSHTCSNTEIVCALGAADLLVGVDADSDHPAEVVAGLPKLGRDLSLDIAAVLALKPDLVLSSRTLPGHDPLVQALEAAGLRTLVCEPLRLADVYTDIARIAEAIGRAEEGQRLVARLREELKPHPLRGRRPRVLLEWWPKPVIAPTRDSWATELIELAGGENPWGQRPGKSSPLSEAEILEAAPELVVMSWCGVKVENYRAELVRRRPGWQSVPAVRAGQIHAISEEFLGRPGPRLVQGYHALRRLIEQHVQ</sequence>
<dbReference type="PROSITE" id="PS50983">
    <property type="entry name" value="FE_B12_PBP"/>
    <property type="match status" value="1"/>
</dbReference>
<dbReference type="SUPFAM" id="SSF53807">
    <property type="entry name" value="Helical backbone' metal receptor"/>
    <property type="match status" value="1"/>
</dbReference>
<dbReference type="CDD" id="cd01144">
    <property type="entry name" value="BtuF"/>
    <property type="match status" value="1"/>
</dbReference>
<evidence type="ECO:0000259" key="2">
    <source>
        <dbReference type="PROSITE" id="PS50983"/>
    </source>
</evidence>
<organism evidence="3 4">
    <name type="scientific">Stagnimonas aquatica</name>
    <dbReference type="NCBI Taxonomy" id="2689987"/>
    <lineage>
        <taxon>Bacteria</taxon>
        <taxon>Pseudomonadati</taxon>
        <taxon>Pseudomonadota</taxon>
        <taxon>Gammaproteobacteria</taxon>
        <taxon>Nevskiales</taxon>
        <taxon>Nevskiaceae</taxon>
        <taxon>Stagnimonas</taxon>
    </lineage>
</organism>
<proteinExistence type="predicted"/>
<reference evidence="3 4" key="1">
    <citation type="submission" date="2018-10" db="EMBL/GenBank/DDBJ databases">
        <authorList>
            <person name="Chen W.-M."/>
        </authorList>
    </citation>
    <scope>NUCLEOTIDE SEQUENCE [LARGE SCALE GENOMIC DNA]</scope>
    <source>
        <strain evidence="3 4">THS-13</strain>
    </source>
</reference>
<name>A0A3N0VL47_9GAMM</name>
<dbReference type="InParanoid" id="A0A3N0VL47"/>
<gene>
    <name evidence="3" type="ORF">ED208_02620</name>
</gene>
<keyword evidence="4" id="KW-1185">Reference proteome</keyword>
<dbReference type="Proteomes" id="UP000282106">
    <property type="component" value="Unassembled WGS sequence"/>
</dbReference>
<evidence type="ECO:0000313" key="4">
    <source>
        <dbReference type="Proteomes" id="UP000282106"/>
    </source>
</evidence>
<dbReference type="InterPro" id="IPR051030">
    <property type="entry name" value="Vitamin_B12-ABC_binding"/>
</dbReference>
<dbReference type="EMBL" id="RJVO01000001">
    <property type="protein sequence ID" value="ROH93431.1"/>
    <property type="molecule type" value="Genomic_DNA"/>
</dbReference>
<comment type="caution">
    <text evidence="3">The sequence shown here is derived from an EMBL/GenBank/DDBJ whole genome shotgun (WGS) entry which is preliminary data.</text>
</comment>
<evidence type="ECO:0000313" key="3">
    <source>
        <dbReference type="EMBL" id="ROH93431.1"/>
    </source>
</evidence>
<feature type="domain" description="Fe/B12 periplasmic-binding" evidence="2">
    <location>
        <begin position="2"/>
        <end position="255"/>
    </location>
</feature>
<dbReference type="AlphaFoldDB" id="A0A3N0VL47"/>
<dbReference type="Gene3D" id="3.40.50.1980">
    <property type="entry name" value="Nitrogenase molybdenum iron protein domain"/>
    <property type="match status" value="2"/>
</dbReference>
<dbReference type="InterPro" id="IPR054828">
    <property type="entry name" value="Vit_B12_bind_prot"/>
</dbReference>
<keyword evidence="1" id="KW-0732">Signal</keyword>
<evidence type="ECO:0000256" key="1">
    <source>
        <dbReference type="ARBA" id="ARBA00022729"/>
    </source>
</evidence>
<accession>A0A3N0VL47</accession>
<dbReference type="Pfam" id="PF01497">
    <property type="entry name" value="Peripla_BP_2"/>
    <property type="match status" value="1"/>
</dbReference>
<dbReference type="NCBIfam" id="NF038402">
    <property type="entry name" value="TroA_like"/>
    <property type="match status" value="1"/>
</dbReference>